<evidence type="ECO:0000256" key="4">
    <source>
        <dbReference type="SAM" id="MobiDB-lite"/>
    </source>
</evidence>
<feature type="region of interest" description="Disordered" evidence="4">
    <location>
        <begin position="16"/>
        <end position="192"/>
    </location>
</feature>
<feature type="compositionally biased region" description="Polar residues" evidence="4">
    <location>
        <begin position="169"/>
        <end position="185"/>
    </location>
</feature>
<feature type="region of interest" description="Disordered" evidence="4">
    <location>
        <begin position="361"/>
        <end position="387"/>
    </location>
</feature>
<sequence length="997" mass="108484">MERKAVKQLNMVSRLPKFASRPSGTTMTALPQGSTLPVSSSESKGGPLVRHNNLTRLQSLNWRKGEEDIGNKGQDSDSLDEETSVTSVTPVMVTKKPSPAAAVKCKSAAPTSQSSCPRSIPQPSKTFSRMTTPKRPSTGNPLYNDMASQNGASVGNGRCGFSGPGVGHVSQQRTLQSKLSLSNDSIKSDSKDGIVRSQSFTHSKRATCPTNPPITRSFSFNKATELAKELPRPLAQSPVAKSPLIQPNTVLCEEKVNKYGIPRPAVTTSSHLLQTNTIKKSLLPSFSGNKPSVLSYRLTRPTLTKHPRPVLFGTVQKDAELSKNVQDTTKILHDTTETSSEPSSNVESIETTPDETYFEAKEAEGSLGPSLEDMSLSSSSSVEHNDTSEEYIDDFDNLGNGGETLLLPVLNEGLAQFGLCKDDNDLIGKCDEESSVSSLHTFLSETVDWAGMGLAAGEDGFEHETLSPVGDFPHGSSLDLSPSDSSGGTYMWDEEGMEALGGSGHPCGSFASDLNSMDILDNLENVESCDLEEDDLMLDLDLSEDASLHSDTDGTSPYECSEKDGWPIQRRRRQQLWGRRDQFCRENRSVIFQSFDGRKEPGLERSDQVTLVELKLMTQDCSSVKEQLLQLKTLLQMETDSSVEDTLEANTPSSTDQSLLDQKVALLLKEVQELRNELRSKDRMIAELSQQLSSPVEDMQCRCLQGSEANKESPEHQHKDTQTLWKAHNLQILQTPRFLPNKLHNHEGLSSPTSSEAPCDGLDAEPGHHPLMPQSCSPDLQSPITVESTPNCAIPTVTISADSSAAFSSRTFQSSDPVELGLMSSQVKINEPAIPPASASFCCKLERGIQKLPLRRSNFSTLQPPTSIKRASTLIKPQEVQRVSVFTGALGRFGATGLSRTRRQPLSAAGLLCIKPARQTTMHSTTAPILNQQNQGCRQSLLLRNIESSLPRASAPLQPKHSRLPKPKTISSQPNPAAQQGQTTTSPALLSHMLQQF</sequence>
<reference evidence="5 6" key="1">
    <citation type="submission" date="2020-04" db="EMBL/GenBank/DDBJ databases">
        <title>Chromosome-level genome assembly of a cyprinid fish Onychostoma macrolepis by integration of Nanopore Sequencing, Bionano and Hi-C technology.</title>
        <authorList>
            <person name="Wang D."/>
        </authorList>
    </citation>
    <scope>NUCLEOTIDE SEQUENCE [LARGE SCALE GENOMIC DNA]</scope>
    <source>
        <strain evidence="5">SWU-2019</strain>
        <tissue evidence="5">Muscle</tissue>
    </source>
</reference>
<dbReference type="PANTHER" id="PTHR22461:SF2">
    <property type="entry name" value="SERINE-RICH COILED-COIL DOMAIN-CONTAINING PROTEIN 2"/>
    <property type="match status" value="1"/>
</dbReference>
<dbReference type="GO" id="GO:0001578">
    <property type="term" value="P:microtubule bundle formation"/>
    <property type="evidence" value="ECO:0007669"/>
    <property type="project" value="TreeGrafter"/>
</dbReference>
<dbReference type="EMBL" id="JAAMOB010000012">
    <property type="protein sequence ID" value="KAF4106786.1"/>
    <property type="molecule type" value="Genomic_DNA"/>
</dbReference>
<evidence type="ECO:0000313" key="5">
    <source>
        <dbReference type="EMBL" id="KAF4106786.1"/>
    </source>
</evidence>
<proteinExistence type="inferred from homology"/>
<dbReference type="GO" id="GO:0015630">
    <property type="term" value="C:microtubule cytoskeleton"/>
    <property type="evidence" value="ECO:0007669"/>
    <property type="project" value="TreeGrafter"/>
</dbReference>
<organism evidence="5 6">
    <name type="scientific">Onychostoma macrolepis</name>
    <dbReference type="NCBI Taxonomy" id="369639"/>
    <lineage>
        <taxon>Eukaryota</taxon>
        <taxon>Metazoa</taxon>
        <taxon>Chordata</taxon>
        <taxon>Craniata</taxon>
        <taxon>Vertebrata</taxon>
        <taxon>Euteleostomi</taxon>
        <taxon>Actinopterygii</taxon>
        <taxon>Neopterygii</taxon>
        <taxon>Teleostei</taxon>
        <taxon>Ostariophysi</taxon>
        <taxon>Cypriniformes</taxon>
        <taxon>Cyprinidae</taxon>
        <taxon>Acrossocheilinae</taxon>
        <taxon>Onychostoma</taxon>
    </lineage>
</organism>
<comment type="similarity">
    <text evidence="1">Belongs to the CCSER family.</text>
</comment>
<gene>
    <name evidence="5" type="ORF">G5714_012776</name>
</gene>
<protein>
    <recommendedName>
        <fullName evidence="7">Coiled-coil serine-rich protein 2</fullName>
    </recommendedName>
</protein>
<dbReference type="AlphaFoldDB" id="A0A7J6CI19"/>
<feature type="region of interest" description="Disordered" evidence="4">
    <location>
        <begin position="950"/>
        <end position="985"/>
    </location>
</feature>
<accession>A0A7J6CI19</accession>
<dbReference type="PANTHER" id="PTHR22461">
    <property type="entry name" value="SERINE-RICH COILED-COIL DOMAIN-CONTAINING PROTEIN 2-RELATED"/>
    <property type="match status" value="1"/>
</dbReference>
<comment type="caution">
    <text evidence="5">The sequence shown here is derived from an EMBL/GenBank/DDBJ whole genome shotgun (WGS) entry which is preliminary data.</text>
</comment>
<name>A0A7J6CI19_9TELE</name>
<evidence type="ECO:0000256" key="1">
    <source>
        <dbReference type="ARBA" id="ARBA00010949"/>
    </source>
</evidence>
<keyword evidence="6" id="KW-1185">Reference proteome</keyword>
<keyword evidence="2 3" id="KW-0175">Coiled coil</keyword>
<evidence type="ECO:0000313" key="6">
    <source>
        <dbReference type="Proteomes" id="UP000579812"/>
    </source>
</evidence>
<feature type="compositionally biased region" description="Polar residues" evidence="4">
    <location>
        <begin position="52"/>
        <end position="61"/>
    </location>
</feature>
<evidence type="ECO:0000256" key="3">
    <source>
        <dbReference type="SAM" id="Coils"/>
    </source>
</evidence>
<feature type="compositionally biased region" description="Polar residues" evidence="4">
    <location>
        <begin position="969"/>
        <end position="985"/>
    </location>
</feature>
<evidence type="ECO:0000256" key="2">
    <source>
        <dbReference type="ARBA" id="ARBA00023054"/>
    </source>
</evidence>
<feature type="compositionally biased region" description="Low complexity" evidence="4">
    <location>
        <begin position="84"/>
        <end position="97"/>
    </location>
</feature>
<feature type="compositionally biased region" description="Gly residues" evidence="4">
    <location>
        <begin position="157"/>
        <end position="166"/>
    </location>
</feature>
<feature type="compositionally biased region" description="Polar residues" evidence="4">
    <location>
        <begin position="22"/>
        <end position="43"/>
    </location>
</feature>
<dbReference type="InterPro" id="IPR029627">
    <property type="entry name" value="CCSER"/>
</dbReference>
<evidence type="ECO:0008006" key="7">
    <source>
        <dbReference type="Google" id="ProtNLM"/>
    </source>
</evidence>
<dbReference type="GO" id="GO:0008017">
    <property type="term" value="F:microtubule binding"/>
    <property type="evidence" value="ECO:0007669"/>
    <property type="project" value="TreeGrafter"/>
</dbReference>
<feature type="compositionally biased region" description="Polar residues" evidence="4">
    <location>
        <begin position="109"/>
        <end position="153"/>
    </location>
</feature>
<feature type="coiled-coil region" evidence="3">
    <location>
        <begin position="657"/>
        <end position="691"/>
    </location>
</feature>
<dbReference type="Proteomes" id="UP000579812">
    <property type="component" value="Unassembled WGS sequence"/>
</dbReference>